<gene>
    <name evidence="2" type="ORF">SAMN05216561_11814</name>
</gene>
<feature type="transmembrane region" description="Helical" evidence="1">
    <location>
        <begin position="48"/>
        <end position="74"/>
    </location>
</feature>
<reference evidence="2 3" key="1">
    <citation type="submission" date="2016-10" db="EMBL/GenBank/DDBJ databases">
        <authorList>
            <person name="de Groot N.N."/>
        </authorList>
    </citation>
    <scope>NUCLEOTIDE SEQUENCE [LARGE SCALE GENOMIC DNA]</scope>
    <source>
        <strain evidence="2 3">CGMCC 1.11156</strain>
    </source>
</reference>
<evidence type="ECO:0000313" key="3">
    <source>
        <dbReference type="Proteomes" id="UP000198649"/>
    </source>
</evidence>
<keyword evidence="1" id="KW-0812">Transmembrane</keyword>
<dbReference type="Proteomes" id="UP000198649">
    <property type="component" value="Unassembled WGS sequence"/>
</dbReference>
<dbReference type="RefSeq" id="WP_091116311.1">
    <property type="nucleotide sequence ID" value="NZ_BKAF01000022.1"/>
</dbReference>
<proteinExistence type="predicted"/>
<evidence type="ECO:0000313" key="2">
    <source>
        <dbReference type="EMBL" id="SFJ08959.1"/>
    </source>
</evidence>
<sequence>MSSFDEQLALSSPPVPARSLELDAEFVRVIAQAEGSAVPRRKLRSRSVVIGSVVALGALGAGGAAAAAGLVPWFESAPLHGVVTTSTDARCTLTFGVKELDVPAAPVSDAVRARAKAAAEKYLKDFDLSTLSVAQATRAVSPRSTVDSETGPAMTVDEHEVNAVYEEVGRRVDAELVEQHLPVTAVSLSMASACDGDDR</sequence>
<evidence type="ECO:0008006" key="4">
    <source>
        <dbReference type="Google" id="ProtNLM"/>
    </source>
</evidence>
<keyword evidence="1" id="KW-0472">Membrane</keyword>
<keyword evidence="1" id="KW-1133">Transmembrane helix</keyword>
<evidence type="ECO:0000256" key="1">
    <source>
        <dbReference type="SAM" id="Phobius"/>
    </source>
</evidence>
<protein>
    <recommendedName>
        <fullName evidence="4">DUF541 domain-containing protein</fullName>
    </recommendedName>
</protein>
<dbReference type="AlphaFoldDB" id="A0A1I3NIG6"/>
<organism evidence="2 3">
    <name type="scientific">Nocardioides psychrotolerans</name>
    <dbReference type="NCBI Taxonomy" id="1005945"/>
    <lineage>
        <taxon>Bacteria</taxon>
        <taxon>Bacillati</taxon>
        <taxon>Actinomycetota</taxon>
        <taxon>Actinomycetes</taxon>
        <taxon>Propionibacteriales</taxon>
        <taxon>Nocardioidaceae</taxon>
        <taxon>Nocardioides</taxon>
    </lineage>
</organism>
<keyword evidence="3" id="KW-1185">Reference proteome</keyword>
<dbReference type="EMBL" id="FOQG01000018">
    <property type="protein sequence ID" value="SFJ08959.1"/>
    <property type="molecule type" value="Genomic_DNA"/>
</dbReference>
<name>A0A1I3NIG6_9ACTN</name>
<accession>A0A1I3NIG6</accession>